<protein>
    <submittedName>
        <fullName evidence="2">Uncharacterized protein</fullName>
    </submittedName>
</protein>
<feature type="compositionally biased region" description="Gly residues" evidence="1">
    <location>
        <begin position="162"/>
        <end position="171"/>
    </location>
</feature>
<feature type="compositionally biased region" description="Basic and acidic residues" evidence="1">
    <location>
        <begin position="185"/>
        <end position="194"/>
    </location>
</feature>
<comment type="caution">
    <text evidence="2">The sequence shown here is derived from an EMBL/GenBank/DDBJ whole genome shotgun (WGS) entry which is preliminary data.</text>
</comment>
<reference evidence="2 3" key="1">
    <citation type="submission" date="2015-11" db="EMBL/GenBank/DDBJ databases">
        <title>Draft genome sequence of Paramesorhizobium deserti A-3-E, a strain highly resistant to diverse beta-lactam antibiotics.</title>
        <authorList>
            <person name="Lv R."/>
            <person name="Yang X."/>
            <person name="Fang N."/>
            <person name="Guo J."/>
            <person name="Luo X."/>
            <person name="Peng F."/>
            <person name="Yang R."/>
            <person name="Cui Y."/>
            <person name="Fang C."/>
            <person name="Song Y."/>
        </authorList>
    </citation>
    <scope>NUCLEOTIDE SEQUENCE [LARGE SCALE GENOMIC DNA]</scope>
    <source>
        <strain evidence="2 3">A-3-E</strain>
    </source>
</reference>
<dbReference type="Proteomes" id="UP000070107">
    <property type="component" value="Unassembled WGS sequence"/>
</dbReference>
<feature type="compositionally biased region" description="Polar residues" evidence="1">
    <location>
        <begin position="143"/>
        <end position="152"/>
    </location>
</feature>
<evidence type="ECO:0000256" key="1">
    <source>
        <dbReference type="SAM" id="MobiDB-lite"/>
    </source>
</evidence>
<dbReference type="EMBL" id="LNTU01000037">
    <property type="protein sequence ID" value="KXF75571.1"/>
    <property type="molecule type" value="Genomic_DNA"/>
</dbReference>
<keyword evidence="3" id="KW-1185">Reference proteome</keyword>
<proteinExistence type="predicted"/>
<name>A0A135HQU6_9HYPH</name>
<accession>A0A135HQU6</accession>
<feature type="region of interest" description="Disordered" evidence="1">
    <location>
        <begin position="87"/>
        <end position="200"/>
    </location>
</feature>
<gene>
    <name evidence="2" type="ORF">ATN84_16340</name>
</gene>
<evidence type="ECO:0000313" key="2">
    <source>
        <dbReference type="EMBL" id="KXF75571.1"/>
    </source>
</evidence>
<organism evidence="2 3">
    <name type="scientific">Paramesorhizobium deserti</name>
    <dbReference type="NCBI Taxonomy" id="1494590"/>
    <lineage>
        <taxon>Bacteria</taxon>
        <taxon>Pseudomonadati</taxon>
        <taxon>Pseudomonadota</taxon>
        <taxon>Alphaproteobacteria</taxon>
        <taxon>Hyphomicrobiales</taxon>
        <taxon>Phyllobacteriaceae</taxon>
        <taxon>Paramesorhizobium</taxon>
    </lineage>
</organism>
<evidence type="ECO:0000313" key="3">
    <source>
        <dbReference type="Proteomes" id="UP000070107"/>
    </source>
</evidence>
<sequence>MIFFETHDFFPFPFSSNPSKNSQNLAVGGARQAVTAHVPAASNRLRRWAGRRLIALMLAELTRTTALAGLGLAAVALLHDAPALAQSKGGDGGGSHNTSGGAGGGLGKDGNPGSTGTGTDGGGGGGGGPGGGKGGKGGDGANNPHSGGNNEQNGKDATAASAGGGGGGGGDGGDHGLVQTSPSIDADHSGKDGGKGGMGAGHQVRMAIPAMAAAVVAAEQAAMACY</sequence>
<dbReference type="STRING" id="1494590.ATN84_16340"/>
<dbReference type="AlphaFoldDB" id="A0A135HQU6"/>
<feature type="compositionally biased region" description="Gly residues" evidence="1">
    <location>
        <begin position="89"/>
        <end position="140"/>
    </location>
</feature>